<dbReference type="Gene3D" id="2.20.25.30">
    <property type="match status" value="1"/>
</dbReference>
<dbReference type="Proteomes" id="UP000007801">
    <property type="component" value="Unassembled WGS sequence"/>
</dbReference>
<dbReference type="SUPFAM" id="SSF57829">
    <property type="entry name" value="Zn-binding ribosomal proteins"/>
    <property type="match status" value="1"/>
</dbReference>
<keyword evidence="3 10" id="KW-0479">Metal-binding</keyword>
<dbReference type="OMA" id="KHNWSAE"/>
<dbReference type="GO" id="GO:0022625">
    <property type="term" value="C:cytosolic large ribosomal subunit"/>
    <property type="evidence" value="ECO:0007669"/>
    <property type="project" value="TreeGrafter"/>
</dbReference>
<dbReference type="GO" id="GO:0008270">
    <property type="term" value="F:zinc ion binding"/>
    <property type="evidence" value="ECO:0007669"/>
    <property type="project" value="UniProtKB-KW"/>
</dbReference>
<evidence type="ECO:0000256" key="7">
    <source>
        <dbReference type="ARBA" id="ARBA00022884"/>
    </source>
</evidence>
<organism evidence="11 12">
    <name type="scientific">Drosophila ananassae</name>
    <name type="common">Fruit fly</name>
    <dbReference type="NCBI Taxonomy" id="7217"/>
    <lineage>
        <taxon>Eukaryota</taxon>
        <taxon>Metazoa</taxon>
        <taxon>Ecdysozoa</taxon>
        <taxon>Arthropoda</taxon>
        <taxon>Hexapoda</taxon>
        <taxon>Insecta</taxon>
        <taxon>Pterygota</taxon>
        <taxon>Neoptera</taxon>
        <taxon>Endopterygota</taxon>
        <taxon>Diptera</taxon>
        <taxon>Brachycera</taxon>
        <taxon>Muscomorpha</taxon>
        <taxon>Ephydroidea</taxon>
        <taxon>Drosophilidae</taxon>
        <taxon>Drosophila</taxon>
        <taxon>Sophophora</taxon>
    </lineage>
</organism>
<dbReference type="FunCoup" id="B3MBZ0">
    <property type="interactions" value="143"/>
</dbReference>
<dbReference type="OrthoDB" id="10259236at2759"/>
<dbReference type="InParanoid" id="B3MBZ0"/>
<dbReference type="PANTHER" id="PTHR10768:SF0">
    <property type="entry name" value="RIBOSOMAL PROTEIN L37"/>
    <property type="match status" value="1"/>
</dbReference>
<evidence type="ECO:0000256" key="5">
    <source>
        <dbReference type="ARBA" id="ARBA00022771"/>
    </source>
</evidence>
<keyword evidence="5" id="KW-0863">Zinc-finger</keyword>
<reference evidence="11 12" key="1">
    <citation type="journal article" date="2007" name="Nature">
        <title>Evolution of genes and genomes on the Drosophila phylogeny.</title>
        <authorList>
            <consortium name="Drosophila 12 Genomes Consortium"/>
            <person name="Clark A.G."/>
            <person name="Eisen M.B."/>
            <person name="Smith D.R."/>
            <person name="Bergman C.M."/>
            <person name="Oliver B."/>
            <person name="Markow T.A."/>
            <person name="Kaufman T.C."/>
            <person name="Kellis M."/>
            <person name="Gelbart W."/>
            <person name="Iyer V.N."/>
            <person name="Pollard D.A."/>
            <person name="Sackton T.B."/>
            <person name="Larracuente A.M."/>
            <person name="Singh N.D."/>
            <person name="Abad J.P."/>
            <person name="Abt D.N."/>
            <person name="Adryan B."/>
            <person name="Aguade M."/>
            <person name="Akashi H."/>
            <person name="Anderson W.W."/>
            <person name="Aquadro C.F."/>
            <person name="Ardell D.H."/>
            <person name="Arguello R."/>
            <person name="Artieri C.G."/>
            <person name="Barbash D.A."/>
            <person name="Barker D."/>
            <person name="Barsanti P."/>
            <person name="Batterham P."/>
            <person name="Batzoglou S."/>
            <person name="Begun D."/>
            <person name="Bhutkar A."/>
            <person name="Blanco E."/>
            <person name="Bosak S.A."/>
            <person name="Bradley R.K."/>
            <person name="Brand A.D."/>
            <person name="Brent M.R."/>
            <person name="Brooks A.N."/>
            <person name="Brown R.H."/>
            <person name="Butlin R.K."/>
            <person name="Caggese C."/>
            <person name="Calvi B.R."/>
            <person name="Bernardo de Carvalho A."/>
            <person name="Caspi A."/>
            <person name="Castrezana S."/>
            <person name="Celniker S.E."/>
            <person name="Chang J.L."/>
            <person name="Chapple C."/>
            <person name="Chatterji S."/>
            <person name="Chinwalla A."/>
            <person name="Civetta A."/>
            <person name="Clifton S.W."/>
            <person name="Comeron J.M."/>
            <person name="Costello J.C."/>
            <person name="Coyne J.A."/>
            <person name="Daub J."/>
            <person name="David R.G."/>
            <person name="Delcher A.L."/>
            <person name="Delehaunty K."/>
            <person name="Do C.B."/>
            <person name="Ebling H."/>
            <person name="Edwards K."/>
            <person name="Eickbush T."/>
            <person name="Evans J.D."/>
            <person name="Filipski A."/>
            <person name="Findeiss S."/>
            <person name="Freyhult E."/>
            <person name="Fulton L."/>
            <person name="Fulton R."/>
            <person name="Garcia A.C."/>
            <person name="Gardiner A."/>
            <person name="Garfield D.A."/>
            <person name="Garvin B.E."/>
            <person name="Gibson G."/>
            <person name="Gilbert D."/>
            <person name="Gnerre S."/>
            <person name="Godfrey J."/>
            <person name="Good R."/>
            <person name="Gotea V."/>
            <person name="Gravely B."/>
            <person name="Greenberg A.J."/>
            <person name="Griffiths-Jones S."/>
            <person name="Gross S."/>
            <person name="Guigo R."/>
            <person name="Gustafson E.A."/>
            <person name="Haerty W."/>
            <person name="Hahn M.W."/>
            <person name="Halligan D.L."/>
            <person name="Halpern A.L."/>
            <person name="Halter G.M."/>
            <person name="Han M.V."/>
            <person name="Heger A."/>
            <person name="Hillier L."/>
            <person name="Hinrichs A.S."/>
            <person name="Holmes I."/>
            <person name="Hoskins R.A."/>
            <person name="Hubisz M.J."/>
            <person name="Hultmark D."/>
            <person name="Huntley M.A."/>
            <person name="Jaffe D.B."/>
            <person name="Jagadeeshan S."/>
            <person name="Jeck W.R."/>
            <person name="Johnson J."/>
            <person name="Jones C.D."/>
            <person name="Jordan W.C."/>
            <person name="Karpen G.H."/>
            <person name="Kataoka E."/>
            <person name="Keightley P.D."/>
            <person name="Kheradpour P."/>
            <person name="Kirkness E.F."/>
            <person name="Koerich L.B."/>
            <person name="Kristiansen K."/>
            <person name="Kudrna D."/>
            <person name="Kulathinal R.J."/>
            <person name="Kumar S."/>
            <person name="Kwok R."/>
            <person name="Lander E."/>
            <person name="Langley C.H."/>
            <person name="Lapoint R."/>
            <person name="Lazzaro B.P."/>
            <person name="Lee S.J."/>
            <person name="Levesque L."/>
            <person name="Li R."/>
            <person name="Lin C.F."/>
            <person name="Lin M.F."/>
            <person name="Lindblad-Toh K."/>
            <person name="Llopart A."/>
            <person name="Long M."/>
            <person name="Low L."/>
            <person name="Lozovsky E."/>
            <person name="Lu J."/>
            <person name="Luo M."/>
            <person name="Machado C.A."/>
            <person name="Makalowski W."/>
            <person name="Marzo M."/>
            <person name="Matsuda M."/>
            <person name="Matzkin L."/>
            <person name="McAllister B."/>
            <person name="McBride C.S."/>
            <person name="McKernan B."/>
            <person name="McKernan K."/>
            <person name="Mendez-Lago M."/>
            <person name="Minx P."/>
            <person name="Mollenhauer M.U."/>
            <person name="Montooth K."/>
            <person name="Mount S.M."/>
            <person name="Mu X."/>
            <person name="Myers E."/>
            <person name="Negre B."/>
            <person name="Newfeld S."/>
            <person name="Nielsen R."/>
            <person name="Noor M.A."/>
            <person name="O'Grady P."/>
            <person name="Pachter L."/>
            <person name="Papaceit M."/>
            <person name="Parisi M.J."/>
            <person name="Parisi M."/>
            <person name="Parts L."/>
            <person name="Pedersen J.S."/>
            <person name="Pesole G."/>
            <person name="Phillippy A.M."/>
            <person name="Ponting C.P."/>
            <person name="Pop M."/>
            <person name="Porcelli D."/>
            <person name="Powell J.R."/>
            <person name="Prohaska S."/>
            <person name="Pruitt K."/>
            <person name="Puig M."/>
            <person name="Quesneville H."/>
            <person name="Ram K.R."/>
            <person name="Rand D."/>
            <person name="Rasmussen M.D."/>
            <person name="Reed L.K."/>
            <person name="Reenan R."/>
            <person name="Reily A."/>
            <person name="Remington K.A."/>
            <person name="Rieger T.T."/>
            <person name="Ritchie M.G."/>
            <person name="Robin C."/>
            <person name="Rogers Y.H."/>
            <person name="Rohde C."/>
            <person name="Rozas J."/>
            <person name="Rubenfield M.J."/>
            <person name="Ruiz A."/>
            <person name="Russo S."/>
            <person name="Salzberg S.L."/>
            <person name="Sanchez-Gracia A."/>
            <person name="Saranga D.J."/>
            <person name="Sato H."/>
            <person name="Schaeffer S.W."/>
            <person name="Schatz M.C."/>
            <person name="Schlenke T."/>
            <person name="Schwartz R."/>
            <person name="Segarra C."/>
            <person name="Singh R.S."/>
            <person name="Sirot L."/>
            <person name="Sirota M."/>
            <person name="Sisneros N.B."/>
            <person name="Smith C.D."/>
            <person name="Smith T.F."/>
            <person name="Spieth J."/>
            <person name="Stage D.E."/>
            <person name="Stark A."/>
            <person name="Stephan W."/>
            <person name="Strausberg R.L."/>
            <person name="Strempel S."/>
            <person name="Sturgill D."/>
            <person name="Sutton G."/>
            <person name="Sutton G.G."/>
            <person name="Tao W."/>
            <person name="Teichmann S."/>
            <person name="Tobari Y.N."/>
            <person name="Tomimura Y."/>
            <person name="Tsolas J.M."/>
            <person name="Valente V.L."/>
            <person name="Venter E."/>
            <person name="Venter J.C."/>
            <person name="Vicario S."/>
            <person name="Vieira F.G."/>
            <person name="Vilella A.J."/>
            <person name="Villasante A."/>
            <person name="Walenz B."/>
            <person name="Wang J."/>
            <person name="Wasserman M."/>
            <person name="Watts T."/>
            <person name="Wilson D."/>
            <person name="Wilson R.K."/>
            <person name="Wing R.A."/>
            <person name="Wolfner M.F."/>
            <person name="Wong A."/>
            <person name="Wong G.K."/>
            <person name="Wu C.I."/>
            <person name="Wu G."/>
            <person name="Yamamoto D."/>
            <person name="Yang H.P."/>
            <person name="Yang S.P."/>
            <person name="Yorke J.A."/>
            <person name="Yoshida K."/>
            <person name="Zdobnov E."/>
            <person name="Zhang P."/>
            <person name="Zhang Y."/>
            <person name="Zimin A.V."/>
            <person name="Baldwin J."/>
            <person name="Abdouelleil A."/>
            <person name="Abdulkadir J."/>
            <person name="Abebe A."/>
            <person name="Abera B."/>
            <person name="Abreu J."/>
            <person name="Acer S.C."/>
            <person name="Aftuck L."/>
            <person name="Alexander A."/>
            <person name="An P."/>
            <person name="Anderson E."/>
            <person name="Anderson S."/>
            <person name="Arachi H."/>
            <person name="Azer M."/>
            <person name="Bachantsang P."/>
            <person name="Barry A."/>
            <person name="Bayul T."/>
            <person name="Berlin A."/>
            <person name="Bessette D."/>
            <person name="Bloom T."/>
            <person name="Blye J."/>
            <person name="Boguslavskiy L."/>
            <person name="Bonnet C."/>
            <person name="Boukhgalter B."/>
            <person name="Bourzgui I."/>
            <person name="Brown A."/>
            <person name="Cahill P."/>
            <person name="Channer S."/>
            <person name="Cheshatsang Y."/>
            <person name="Chuda L."/>
            <person name="Citroen M."/>
            <person name="Collymore A."/>
            <person name="Cooke P."/>
            <person name="Costello M."/>
            <person name="D'Aco K."/>
            <person name="Daza R."/>
            <person name="De Haan G."/>
            <person name="DeGray S."/>
            <person name="DeMaso C."/>
            <person name="Dhargay N."/>
            <person name="Dooley K."/>
            <person name="Dooley E."/>
            <person name="Doricent M."/>
            <person name="Dorje P."/>
            <person name="Dorjee K."/>
            <person name="Dupes A."/>
            <person name="Elong R."/>
            <person name="Falk J."/>
            <person name="Farina A."/>
            <person name="Faro S."/>
            <person name="Ferguson D."/>
            <person name="Fisher S."/>
            <person name="Foley C.D."/>
            <person name="Franke A."/>
            <person name="Friedrich D."/>
            <person name="Gadbois L."/>
            <person name="Gearin G."/>
            <person name="Gearin C.R."/>
            <person name="Giannoukos G."/>
            <person name="Goode T."/>
            <person name="Graham J."/>
            <person name="Grandbois E."/>
            <person name="Grewal S."/>
            <person name="Gyaltsen K."/>
            <person name="Hafez N."/>
            <person name="Hagos B."/>
            <person name="Hall J."/>
            <person name="Henson C."/>
            <person name="Hollinger A."/>
            <person name="Honan T."/>
            <person name="Huard M.D."/>
            <person name="Hughes L."/>
            <person name="Hurhula B."/>
            <person name="Husby M.E."/>
            <person name="Kamat A."/>
            <person name="Kanga B."/>
            <person name="Kashin S."/>
            <person name="Khazanovich D."/>
            <person name="Kisner P."/>
            <person name="Lance K."/>
            <person name="Lara M."/>
            <person name="Lee W."/>
            <person name="Lennon N."/>
            <person name="Letendre F."/>
            <person name="LeVine R."/>
            <person name="Lipovsky A."/>
            <person name="Liu X."/>
            <person name="Liu J."/>
            <person name="Liu S."/>
            <person name="Lokyitsang T."/>
            <person name="Lokyitsang Y."/>
            <person name="Lubonja R."/>
            <person name="Lui A."/>
            <person name="MacDonald P."/>
            <person name="Magnisalis V."/>
            <person name="Maru K."/>
            <person name="Matthews C."/>
            <person name="McCusker W."/>
            <person name="McDonough S."/>
            <person name="Mehta T."/>
            <person name="Meldrim J."/>
            <person name="Meneus L."/>
            <person name="Mihai O."/>
            <person name="Mihalev A."/>
            <person name="Mihova T."/>
            <person name="Mittelman R."/>
            <person name="Mlenga V."/>
            <person name="Montmayeur A."/>
            <person name="Mulrain L."/>
            <person name="Navidi A."/>
            <person name="Naylor J."/>
            <person name="Negash T."/>
            <person name="Nguyen T."/>
            <person name="Nguyen N."/>
            <person name="Nicol R."/>
            <person name="Norbu C."/>
            <person name="Norbu N."/>
            <person name="Novod N."/>
            <person name="O'Neill B."/>
            <person name="Osman S."/>
            <person name="Markiewicz E."/>
            <person name="Oyono O.L."/>
            <person name="Patti C."/>
            <person name="Phunkhang P."/>
            <person name="Pierre F."/>
            <person name="Priest M."/>
            <person name="Raghuraman S."/>
            <person name="Rege F."/>
            <person name="Reyes R."/>
            <person name="Rise C."/>
            <person name="Rogov P."/>
            <person name="Ross K."/>
            <person name="Ryan E."/>
            <person name="Settipalli S."/>
            <person name="Shea T."/>
            <person name="Sherpa N."/>
            <person name="Shi L."/>
            <person name="Shih D."/>
            <person name="Sparrow T."/>
            <person name="Spaulding J."/>
            <person name="Stalker J."/>
            <person name="Stange-Thomann N."/>
            <person name="Stavropoulos S."/>
            <person name="Stone C."/>
            <person name="Strader C."/>
            <person name="Tesfaye S."/>
            <person name="Thomson T."/>
            <person name="Thoulutsang Y."/>
            <person name="Thoulutsang D."/>
            <person name="Topham K."/>
            <person name="Topping I."/>
            <person name="Tsamla T."/>
            <person name="Vassiliev H."/>
            <person name="Vo A."/>
            <person name="Wangchuk T."/>
            <person name="Wangdi T."/>
            <person name="Weiand M."/>
            <person name="Wilkinson J."/>
            <person name="Wilson A."/>
            <person name="Yadav S."/>
            <person name="Young G."/>
            <person name="Yu Q."/>
            <person name="Zembek L."/>
            <person name="Zhong D."/>
            <person name="Zimmer A."/>
            <person name="Zwirko Z."/>
            <person name="Jaffe D.B."/>
            <person name="Alvarez P."/>
            <person name="Brockman W."/>
            <person name="Butler J."/>
            <person name="Chin C."/>
            <person name="Gnerre S."/>
            <person name="Grabherr M."/>
            <person name="Kleber M."/>
            <person name="Mauceli E."/>
            <person name="MacCallum I."/>
        </authorList>
    </citation>
    <scope>NUCLEOTIDE SEQUENCE [LARGE SCALE GENOMIC DNA]</scope>
    <source>
        <strain evidence="12">Tucson 14024-0371.13</strain>
    </source>
</reference>
<dbReference type="InterPro" id="IPR011331">
    <property type="entry name" value="Ribosomal_eL37/eL43"/>
</dbReference>
<dbReference type="InterPro" id="IPR001569">
    <property type="entry name" value="Ribosomal_eL37"/>
</dbReference>
<evidence type="ECO:0000313" key="11">
    <source>
        <dbReference type="EMBL" id="EDV37177.1"/>
    </source>
</evidence>
<comment type="similarity">
    <text evidence="2 10">Belongs to the eukaryotic ribosomal protein eL37 family.</text>
</comment>
<dbReference type="GeneID" id="6496164"/>
<dbReference type="PROSITE" id="PS01077">
    <property type="entry name" value="RIBOSOMAL_L37E"/>
    <property type="match status" value="1"/>
</dbReference>
<evidence type="ECO:0000256" key="9">
    <source>
        <dbReference type="ARBA" id="ARBA00023274"/>
    </source>
</evidence>
<dbReference type="InterPro" id="IPR011332">
    <property type="entry name" value="Ribosomal_zn-bd"/>
</dbReference>
<keyword evidence="12" id="KW-1185">Reference proteome</keyword>
<dbReference type="Pfam" id="PF01907">
    <property type="entry name" value="Ribosomal_L37e"/>
    <property type="match status" value="1"/>
</dbReference>
<evidence type="ECO:0000256" key="3">
    <source>
        <dbReference type="ARBA" id="ARBA00022723"/>
    </source>
</evidence>
<dbReference type="HOGENOM" id="CLU_150908_0_0_1"/>
<dbReference type="CTD" id="37669"/>
<evidence type="ECO:0000256" key="6">
    <source>
        <dbReference type="ARBA" id="ARBA00022833"/>
    </source>
</evidence>
<evidence type="ECO:0000313" key="12">
    <source>
        <dbReference type="Proteomes" id="UP000007801"/>
    </source>
</evidence>
<proteinExistence type="inferred from homology"/>
<keyword evidence="9 10" id="KW-0687">Ribonucleoprotein</keyword>
<evidence type="ECO:0000256" key="1">
    <source>
        <dbReference type="ARBA" id="ARBA00003058"/>
    </source>
</evidence>
<dbReference type="PANTHER" id="PTHR10768">
    <property type="entry name" value="60S RIBOSOMAL PROTEIN L37"/>
    <property type="match status" value="1"/>
</dbReference>
<dbReference type="InterPro" id="IPR018267">
    <property type="entry name" value="Ribosomal_eL37_CS"/>
</dbReference>
<keyword evidence="7 10" id="KW-0694">RNA-binding</keyword>
<accession>B3MBZ0</accession>
<comment type="function">
    <text evidence="1">Binds to the 23S rRNA.</text>
</comment>
<name>B3MBZ0_DROAN</name>
<dbReference type="EMBL" id="CH902619">
    <property type="protein sequence ID" value="EDV37177.1"/>
    <property type="molecule type" value="Genomic_DNA"/>
</dbReference>
<dbReference type="NCBIfam" id="NF003214">
    <property type="entry name" value="PRK04179.1"/>
    <property type="match status" value="1"/>
</dbReference>
<keyword evidence="4 10" id="KW-0699">rRNA-binding</keyword>
<keyword evidence="6 10" id="KW-0862">Zinc</keyword>
<dbReference type="eggNOG" id="KOG3475">
    <property type="taxonomic scope" value="Eukaryota"/>
</dbReference>
<dbReference type="FunFam" id="2.20.25.30:FF:000001">
    <property type="entry name" value="Ribosomal protein L37"/>
    <property type="match status" value="1"/>
</dbReference>
<evidence type="ECO:0000256" key="8">
    <source>
        <dbReference type="ARBA" id="ARBA00022980"/>
    </source>
</evidence>
<dbReference type="AlphaFoldDB" id="B3MBZ0"/>
<dbReference type="PhylomeDB" id="B3MBZ0"/>
<comment type="function">
    <text evidence="10">Component of the large ribosomal subunit. The ribosome is a large ribonucleoprotein complex responsible for the synthesis of proteins in the cell.</text>
</comment>
<gene>
    <name evidence="11" type="primary">Dana\GF13322</name>
    <name evidence="11" type="synonym">dana_GLEANR_13336</name>
    <name evidence="11" type="ORF">GF13322</name>
</gene>
<protein>
    <recommendedName>
        <fullName evidence="10">Ribosomal protein L37</fullName>
    </recommendedName>
</protein>
<dbReference type="GO" id="GO:0002181">
    <property type="term" value="P:cytoplasmic translation"/>
    <property type="evidence" value="ECO:0007669"/>
    <property type="project" value="UniProtKB-ARBA"/>
</dbReference>
<sequence length="90" mass="10255">MTKGTTSFGKRHVKTHTICRRCGSSSYHIQKSKCAACGYPSPKTRSFNWSRKAKSRKAQGNGRMRYLKKVRRSFRNGLREGGRAMKKSAQ</sequence>
<dbReference type="STRING" id="7217.B3MBZ0"/>
<evidence type="ECO:0000256" key="10">
    <source>
        <dbReference type="RuleBase" id="RU000576"/>
    </source>
</evidence>
<evidence type="ECO:0000256" key="2">
    <source>
        <dbReference type="ARBA" id="ARBA00009805"/>
    </source>
</evidence>
<dbReference type="HAMAP" id="MF_00547">
    <property type="entry name" value="Ribosomal_eL37"/>
    <property type="match status" value="1"/>
</dbReference>
<dbReference type="GO" id="GO:0003735">
    <property type="term" value="F:structural constituent of ribosome"/>
    <property type="evidence" value="ECO:0007669"/>
    <property type="project" value="InterPro"/>
</dbReference>
<dbReference type="GO" id="GO:0019843">
    <property type="term" value="F:rRNA binding"/>
    <property type="evidence" value="ECO:0007669"/>
    <property type="project" value="UniProtKB-KW"/>
</dbReference>
<dbReference type="KEGG" id="dan:6496164"/>
<evidence type="ECO:0000256" key="4">
    <source>
        <dbReference type="ARBA" id="ARBA00022730"/>
    </source>
</evidence>
<keyword evidence="8 10" id="KW-0689">Ribosomal protein</keyword>